<gene>
    <name evidence="7" type="ORF">HRJ53_13805</name>
</gene>
<dbReference type="InterPro" id="IPR001375">
    <property type="entry name" value="Peptidase_S9_cat"/>
</dbReference>
<keyword evidence="8" id="KW-1185">Reference proteome</keyword>
<keyword evidence="4" id="KW-0720">Serine protease</keyword>
<feature type="domain" description="Peptidase S9 prolyl oligopeptidase catalytic" evidence="6">
    <location>
        <begin position="469"/>
        <end position="677"/>
    </location>
</feature>
<dbReference type="GO" id="GO:0006508">
    <property type="term" value="P:proteolysis"/>
    <property type="evidence" value="ECO:0007669"/>
    <property type="project" value="UniProtKB-KW"/>
</dbReference>
<keyword evidence="3" id="KW-0378">Hydrolase</keyword>
<evidence type="ECO:0000256" key="3">
    <source>
        <dbReference type="ARBA" id="ARBA00022801"/>
    </source>
</evidence>
<dbReference type="Gene3D" id="3.40.50.1820">
    <property type="entry name" value="alpha/beta hydrolase"/>
    <property type="match status" value="1"/>
</dbReference>
<evidence type="ECO:0000313" key="8">
    <source>
        <dbReference type="Proteomes" id="UP000567293"/>
    </source>
</evidence>
<accession>A0A7V8SXK4</accession>
<feature type="chain" id="PRO_5031133404" evidence="5">
    <location>
        <begin position="27"/>
        <end position="687"/>
    </location>
</feature>
<dbReference type="PANTHER" id="PTHR42776">
    <property type="entry name" value="SERINE PEPTIDASE S9 FAMILY MEMBER"/>
    <property type="match status" value="1"/>
</dbReference>
<name>A0A7V8SXK4_9BACT</name>
<evidence type="ECO:0000256" key="2">
    <source>
        <dbReference type="ARBA" id="ARBA00022670"/>
    </source>
</evidence>
<dbReference type="InterPro" id="IPR011042">
    <property type="entry name" value="6-blade_b-propeller_TolB-like"/>
</dbReference>
<organism evidence="7 8">
    <name type="scientific">Candidatus Acidiferrum panamense</name>
    <dbReference type="NCBI Taxonomy" id="2741543"/>
    <lineage>
        <taxon>Bacteria</taxon>
        <taxon>Pseudomonadati</taxon>
        <taxon>Acidobacteriota</taxon>
        <taxon>Terriglobia</taxon>
        <taxon>Candidatus Acidiferrales</taxon>
        <taxon>Candidatus Acidiferrum</taxon>
    </lineage>
</organism>
<dbReference type="Pfam" id="PF07676">
    <property type="entry name" value="PD40"/>
    <property type="match status" value="3"/>
</dbReference>
<dbReference type="AlphaFoldDB" id="A0A7V8SXK4"/>
<sequence>MKKLRTDLAALSFFVFGLVGSHMAHAQSKRGVTPEDYFSFKFISDPHISPDGKAVVYVLTIVNQKKNHRESSIWLVPIDSSLTPRRLSAEGFNSNSPRWSPDGKTLAVISTRSTESSATDPPKPQIYLLPMAVGGEAMPLTKLKNGVQSYQWSPEGSRIVLVSSSGPVDNVAPANRNSDVRHYSHIDYKFNDTGWFDDKRRHLWVVNVPAGDAKQITDGQDWNDTDPQWSPDGSRIAFVSDRTGKAFDDSRNTDVWVIPATGGALTKISDHPFEDESPRWSPDGKQVLFTGQTERHQFRKLYLADSAGGSASHLVVNDLDLIPDELRWSSPGFALFSSGIKGETHIFRADLSAHSFAAVTSGPRGIHAFDMNESSGEIVYLANDFEHLDDLYAANLDGSSEHQLTRLNAELWSQLELQPVERLPYKSSDGWAIEGFFVKPFGWQPGKKYPMILVIHGGPEGMFGVDWYHEFQVYAAKGYAVFFCNPRGSTGYGEKFERGEINNWGGMDYQDILSGVDAALKRYPWVDQNNLGVTGGSYGGYMTNWIVSHTNRFKAAVTLRSISNFISDDGTRDGPYGHEDYFRSIIFDDFDQYWDASPLKYAHSVHTPTLILHSDNDYRVPLEQGEQWFRALQHYGVPSEMVIFPRENHNLTRTGEPQHLVESLKWQLYWFERYLNGDAAAKPPDAP</sequence>
<evidence type="ECO:0000256" key="5">
    <source>
        <dbReference type="SAM" id="SignalP"/>
    </source>
</evidence>
<dbReference type="Proteomes" id="UP000567293">
    <property type="component" value="Unassembled WGS sequence"/>
</dbReference>
<evidence type="ECO:0000313" key="7">
    <source>
        <dbReference type="EMBL" id="MBA0086069.1"/>
    </source>
</evidence>
<dbReference type="PANTHER" id="PTHR42776:SF27">
    <property type="entry name" value="DIPEPTIDYL PEPTIDASE FAMILY MEMBER 6"/>
    <property type="match status" value="1"/>
</dbReference>
<dbReference type="InterPro" id="IPR011659">
    <property type="entry name" value="WD40"/>
</dbReference>
<dbReference type="EMBL" id="JACDQQ010001341">
    <property type="protein sequence ID" value="MBA0086069.1"/>
    <property type="molecule type" value="Genomic_DNA"/>
</dbReference>
<dbReference type="Pfam" id="PF00326">
    <property type="entry name" value="Peptidase_S9"/>
    <property type="match status" value="1"/>
</dbReference>
<dbReference type="GO" id="GO:0004252">
    <property type="term" value="F:serine-type endopeptidase activity"/>
    <property type="evidence" value="ECO:0007669"/>
    <property type="project" value="TreeGrafter"/>
</dbReference>
<evidence type="ECO:0000259" key="6">
    <source>
        <dbReference type="Pfam" id="PF00326"/>
    </source>
</evidence>
<dbReference type="SUPFAM" id="SSF53474">
    <property type="entry name" value="alpha/beta-Hydrolases"/>
    <property type="match status" value="1"/>
</dbReference>
<feature type="signal peptide" evidence="5">
    <location>
        <begin position="1"/>
        <end position="26"/>
    </location>
</feature>
<reference evidence="7" key="1">
    <citation type="submission" date="2020-06" db="EMBL/GenBank/DDBJ databases">
        <title>Legume-microbial interactions unlock mineral nutrients during tropical forest succession.</title>
        <authorList>
            <person name="Epihov D.Z."/>
        </authorList>
    </citation>
    <scope>NUCLEOTIDE SEQUENCE [LARGE SCALE GENOMIC DNA]</scope>
    <source>
        <strain evidence="7">Pan2503</strain>
    </source>
</reference>
<proteinExistence type="inferred from homology"/>
<evidence type="ECO:0000256" key="1">
    <source>
        <dbReference type="ARBA" id="ARBA00010040"/>
    </source>
</evidence>
<keyword evidence="2" id="KW-0645">Protease</keyword>
<dbReference type="InterPro" id="IPR029058">
    <property type="entry name" value="AB_hydrolase_fold"/>
</dbReference>
<protein>
    <submittedName>
        <fullName evidence="7">S9 family peptidase</fullName>
    </submittedName>
</protein>
<evidence type="ECO:0000256" key="4">
    <source>
        <dbReference type="ARBA" id="ARBA00022825"/>
    </source>
</evidence>
<dbReference type="Gene3D" id="2.120.10.30">
    <property type="entry name" value="TolB, C-terminal domain"/>
    <property type="match status" value="2"/>
</dbReference>
<comment type="caution">
    <text evidence="7">The sequence shown here is derived from an EMBL/GenBank/DDBJ whole genome shotgun (WGS) entry which is preliminary data.</text>
</comment>
<dbReference type="SUPFAM" id="SSF82171">
    <property type="entry name" value="DPP6 N-terminal domain-like"/>
    <property type="match status" value="1"/>
</dbReference>
<keyword evidence="5" id="KW-0732">Signal</keyword>
<comment type="similarity">
    <text evidence="1">Belongs to the peptidase S9C family.</text>
</comment>
<dbReference type="FunFam" id="3.40.50.1820:FF:000028">
    <property type="entry name" value="S9 family peptidase"/>
    <property type="match status" value="1"/>
</dbReference>